<evidence type="ECO:0000313" key="1">
    <source>
        <dbReference type="EMBL" id="GGE06298.1"/>
    </source>
</evidence>
<comment type="caution">
    <text evidence="1">The sequence shown here is derived from an EMBL/GenBank/DDBJ whole genome shotgun (WGS) entry which is preliminary data.</text>
</comment>
<dbReference type="AlphaFoldDB" id="A0A916ZP86"/>
<dbReference type="EMBL" id="BMGL01000002">
    <property type="protein sequence ID" value="GGE06298.1"/>
    <property type="molecule type" value="Genomic_DNA"/>
</dbReference>
<dbReference type="RefSeq" id="WP_188405165.1">
    <property type="nucleotide sequence ID" value="NZ_BMGL01000002.1"/>
</dbReference>
<keyword evidence="2" id="KW-1185">Reference proteome</keyword>
<gene>
    <name evidence="1" type="ORF">GCM10010831_04820</name>
</gene>
<dbReference type="Proteomes" id="UP000599688">
    <property type="component" value="Unassembled WGS sequence"/>
</dbReference>
<reference evidence="1 2" key="1">
    <citation type="journal article" date="2014" name="Int. J. Syst. Evol. Microbiol.">
        <title>Complete genome sequence of Corynebacterium casei LMG S-19264T (=DSM 44701T), isolated from a smear-ripened cheese.</title>
        <authorList>
            <consortium name="US DOE Joint Genome Institute (JGI-PGF)"/>
            <person name="Walter F."/>
            <person name="Albersmeier A."/>
            <person name="Kalinowski J."/>
            <person name="Ruckert C."/>
        </authorList>
    </citation>
    <scope>NUCLEOTIDE SEQUENCE [LARGE SCALE GENOMIC DNA]</scope>
    <source>
        <strain evidence="1 2">CGMCC 1.12925</strain>
    </source>
</reference>
<accession>A0A916ZP86</accession>
<organism evidence="1 2">
    <name type="scientific">Psychroflexus salis</name>
    <dbReference type="NCBI Taxonomy" id="1526574"/>
    <lineage>
        <taxon>Bacteria</taxon>
        <taxon>Pseudomonadati</taxon>
        <taxon>Bacteroidota</taxon>
        <taxon>Flavobacteriia</taxon>
        <taxon>Flavobacteriales</taxon>
        <taxon>Flavobacteriaceae</taxon>
        <taxon>Psychroflexus</taxon>
    </lineage>
</organism>
<name>A0A916ZP86_9FLAO</name>
<evidence type="ECO:0000313" key="2">
    <source>
        <dbReference type="Proteomes" id="UP000599688"/>
    </source>
</evidence>
<protein>
    <submittedName>
        <fullName evidence="1">Uncharacterized protein</fullName>
    </submittedName>
</protein>
<sequence>MASIKNLKQDLNNAIGEIIEGSMLQQIVGDEKNNKKADELVDESIAFFDEMISEINKKTENRKKHLKGVNQKIDNKLEEFVDRLNKL</sequence>
<proteinExistence type="predicted"/>